<sequence length="72" mass="8209">MRVARVGWIRFASNISPKYSTKNPPRAFSFPMPRKYQNWAIIAYLPLMEFASAGTNDLDLTGYLALPSIWKA</sequence>
<name>A0A8J3D344_9BACT</name>
<accession>A0A8J3D344</accession>
<dbReference type="EMBL" id="BMXF01000001">
    <property type="protein sequence ID" value="GHB63519.1"/>
    <property type="molecule type" value="Genomic_DNA"/>
</dbReference>
<organism evidence="1 2">
    <name type="scientific">Persicitalea jodogahamensis</name>
    <dbReference type="NCBI Taxonomy" id="402147"/>
    <lineage>
        <taxon>Bacteria</taxon>
        <taxon>Pseudomonadati</taxon>
        <taxon>Bacteroidota</taxon>
        <taxon>Cytophagia</taxon>
        <taxon>Cytophagales</taxon>
        <taxon>Spirosomataceae</taxon>
        <taxon>Persicitalea</taxon>
    </lineage>
</organism>
<keyword evidence="2" id="KW-1185">Reference proteome</keyword>
<dbReference type="AlphaFoldDB" id="A0A8J3D344"/>
<protein>
    <submittedName>
        <fullName evidence="1">Uncharacterized protein</fullName>
    </submittedName>
</protein>
<evidence type="ECO:0000313" key="1">
    <source>
        <dbReference type="EMBL" id="GHB63519.1"/>
    </source>
</evidence>
<gene>
    <name evidence="1" type="ORF">GCM10007390_16700</name>
</gene>
<comment type="caution">
    <text evidence="1">The sequence shown here is derived from an EMBL/GenBank/DDBJ whole genome shotgun (WGS) entry which is preliminary data.</text>
</comment>
<reference evidence="1 2" key="1">
    <citation type="journal article" date="2014" name="Int. J. Syst. Evol. Microbiol.">
        <title>Complete genome sequence of Corynebacterium casei LMG S-19264T (=DSM 44701T), isolated from a smear-ripened cheese.</title>
        <authorList>
            <consortium name="US DOE Joint Genome Institute (JGI-PGF)"/>
            <person name="Walter F."/>
            <person name="Albersmeier A."/>
            <person name="Kalinowski J."/>
            <person name="Ruckert C."/>
        </authorList>
    </citation>
    <scope>NUCLEOTIDE SEQUENCE [LARGE SCALE GENOMIC DNA]</scope>
    <source>
        <strain evidence="1 2">KCTC 12866</strain>
    </source>
</reference>
<dbReference type="Proteomes" id="UP000598271">
    <property type="component" value="Unassembled WGS sequence"/>
</dbReference>
<proteinExistence type="predicted"/>
<evidence type="ECO:0000313" key="2">
    <source>
        <dbReference type="Proteomes" id="UP000598271"/>
    </source>
</evidence>